<evidence type="ECO:0000313" key="6">
    <source>
        <dbReference type="Proteomes" id="UP000595703"/>
    </source>
</evidence>
<evidence type="ECO:0000259" key="2">
    <source>
        <dbReference type="Pfam" id="PF01523"/>
    </source>
</evidence>
<evidence type="ECO:0000313" key="5">
    <source>
        <dbReference type="EMBL" id="BBA95587.1"/>
    </source>
</evidence>
<dbReference type="PANTHER" id="PTHR43421:SF1">
    <property type="entry name" value="METALLOPROTEASE PMBA"/>
    <property type="match status" value="1"/>
</dbReference>
<feature type="domain" description="Metalloprotease TldD/E N-terminal" evidence="2">
    <location>
        <begin position="31"/>
        <end position="83"/>
    </location>
</feature>
<sequence length="468" mass="48326">MRDPGTVDPAPLQDALPGERLELVTRTALRRRVRMTDGAVDSVGDATTTTTMVRSVADGSVGCATTSGLSATAVAEAVRVARRLRAPGVLAPADDRTPPARDPAAERAAQQAWERVVSCGTAESIARLRELSARVHGVRRAQATWDQVAQFVTLADSAGRVVSYRHPEVTLALTVVAAGRTGRSTGTGGRTAAGPDGLDAAGIAAEAVAEAAGRMPSATRPEGAPPRRLDAVIAPRAASRLLAQIAAVFYGDRADLDRAGAYAPGSRVLADGVGLVDDAGAPSGLGTVPCDDEGTLTARTVLVDDGRAGALLHDRSSPSPGSRSSGNGWMVPFGSGVGSGIAVAGTLLALRGPVRPLTDLLGGSGPVLYVTRIDDGSGRALDAAHDSVRMALSGWLVRDGAPYLPVAGVSVGMRLRDFLARIEGTSDVREDYRVAAGSTLRKGPAVHSTHISLRDLPVTFQEDSWQRQ</sequence>
<dbReference type="GO" id="GO:0005829">
    <property type="term" value="C:cytosol"/>
    <property type="evidence" value="ECO:0007669"/>
    <property type="project" value="TreeGrafter"/>
</dbReference>
<evidence type="ECO:0000256" key="1">
    <source>
        <dbReference type="ARBA" id="ARBA00005836"/>
    </source>
</evidence>
<dbReference type="GO" id="GO:0006508">
    <property type="term" value="P:proteolysis"/>
    <property type="evidence" value="ECO:0007669"/>
    <property type="project" value="InterPro"/>
</dbReference>
<dbReference type="PANTHER" id="PTHR43421">
    <property type="entry name" value="METALLOPROTEASE PMBA"/>
    <property type="match status" value="1"/>
</dbReference>
<dbReference type="InterPro" id="IPR047657">
    <property type="entry name" value="PmbA"/>
</dbReference>
<dbReference type="InterPro" id="IPR045570">
    <property type="entry name" value="Metalloprtase-TldD/E_cen_dom"/>
</dbReference>
<evidence type="ECO:0008006" key="7">
    <source>
        <dbReference type="Google" id="ProtNLM"/>
    </source>
</evidence>
<protein>
    <recommendedName>
        <fullName evidence="7">TldD/PmbA family protein</fullName>
    </recommendedName>
</protein>
<reference evidence="5 6" key="4">
    <citation type="journal article" date="2020" name="Sci. Rep.">
        <title>beta-carboline chemical signals induce reveromycin production through a LuxR family regulator in Streptomyces sp. SN-593.</title>
        <authorList>
            <person name="Panthee S."/>
            <person name="Kito N."/>
            <person name="Hayashi T."/>
            <person name="Shimizu T."/>
            <person name="Ishikawa J."/>
            <person name="Hamamoto H."/>
            <person name="Osada H."/>
            <person name="Takahashi S."/>
        </authorList>
    </citation>
    <scope>NUCLEOTIDE SEQUENCE [LARGE SCALE GENOMIC DNA]</scope>
    <source>
        <strain evidence="5 6">SN-593</strain>
    </source>
</reference>
<keyword evidence="6" id="KW-1185">Reference proteome</keyword>
<dbReference type="Proteomes" id="UP000595703">
    <property type="component" value="Chromosome"/>
</dbReference>
<dbReference type="Pfam" id="PF01523">
    <property type="entry name" value="PmbA_TldD_1st"/>
    <property type="match status" value="1"/>
</dbReference>
<dbReference type="Pfam" id="PF19289">
    <property type="entry name" value="PmbA_TldD_3rd"/>
    <property type="match status" value="1"/>
</dbReference>
<feature type="domain" description="Metalloprotease TldD/E central" evidence="4">
    <location>
        <begin position="123"/>
        <end position="212"/>
    </location>
</feature>
<dbReference type="RefSeq" id="WP_202232098.1">
    <property type="nucleotide sequence ID" value="NZ_AP018365.1"/>
</dbReference>
<dbReference type="Gene3D" id="3.30.2290.10">
    <property type="entry name" value="PmbA/TldD superfamily"/>
    <property type="match status" value="1"/>
</dbReference>
<dbReference type="InterPro" id="IPR035068">
    <property type="entry name" value="TldD/PmbA_N"/>
</dbReference>
<gene>
    <name evidence="5" type="ORF">RVR_501</name>
</gene>
<organism evidence="5 6">
    <name type="scientific">Actinacidiphila reveromycinica</name>
    <dbReference type="NCBI Taxonomy" id="659352"/>
    <lineage>
        <taxon>Bacteria</taxon>
        <taxon>Bacillati</taxon>
        <taxon>Actinomycetota</taxon>
        <taxon>Actinomycetes</taxon>
        <taxon>Kitasatosporales</taxon>
        <taxon>Streptomycetaceae</taxon>
        <taxon>Actinacidiphila</taxon>
    </lineage>
</organism>
<dbReference type="AlphaFoldDB" id="A0A7U3UN21"/>
<dbReference type="InterPro" id="IPR002510">
    <property type="entry name" value="Metalloprtase-TldD/E_N"/>
</dbReference>
<dbReference type="EMBL" id="AP018365">
    <property type="protein sequence ID" value="BBA95587.1"/>
    <property type="molecule type" value="Genomic_DNA"/>
</dbReference>
<comment type="similarity">
    <text evidence="1">Belongs to the peptidase U62 family.</text>
</comment>
<dbReference type="InterPro" id="IPR045569">
    <property type="entry name" value="Metalloprtase-TldD/E_C"/>
</dbReference>
<evidence type="ECO:0000259" key="4">
    <source>
        <dbReference type="Pfam" id="PF19290"/>
    </source>
</evidence>
<reference evidence="5 6" key="2">
    <citation type="journal article" date="2011" name="J. Antibiot.">
        <title>Furaquinocins I and J: novel polyketide isoprenoid hybrid compounds from Streptomyces reveromyceticus SN-593.</title>
        <authorList>
            <person name="Panthee S."/>
            <person name="Takahashi S."/>
            <person name="Takagi H."/>
            <person name="Nogawa T."/>
            <person name="Oowada E."/>
            <person name="Uramoto M."/>
            <person name="Osada H."/>
        </authorList>
    </citation>
    <scope>NUCLEOTIDE SEQUENCE [LARGE SCALE GENOMIC DNA]</scope>
    <source>
        <strain evidence="5 6">SN-593</strain>
    </source>
</reference>
<dbReference type="KEGG" id="arev:RVR_501"/>
<reference evidence="5 6" key="3">
    <citation type="journal article" date="2011" name="Nat. Chem. Biol.">
        <title>Reveromycin A biosynthesis uses RevG and RevJ for stereospecific spiroacetal formation.</title>
        <authorList>
            <person name="Takahashi S."/>
            <person name="Toyoda A."/>
            <person name="Sekiyama Y."/>
            <person name="Takagi H."/>
            <person name="Nogawa T."/>
            <person name="Uramoto M."/>
            <person name="Suzuki R."/>
            <person name="Koshino H."/>
            <person name="Kumano T."/>
            <person name="Panthee S."/>
            <person name="Dairi T."/>
            <person name="Ishikawa J."/>
            <person name="Ikeda H."/>
            <person name="Sakaki Y."/>
            <person name="Osada H."/>
        </authorList>
    </citation>
    <scope>NUCLEOTIDE SEQUENCE [LARGE SCALE GENOMIC DNA]</scope>
    <source>
        <strain evidence="5 6">SN-593</strain>
    </source>
</reference>
<dbReference type="Pfam" id="PF19290">
    <property type="entry name" value="PmbA_TldD_2nd"/>
    <property type="match status" value="1"/>
</dbReference>
<accession>A0A7U3UN21</accession>
<dbReference type="SUPFAM" id="SSF111283">
    <property type="entry name" value="Putative modulator of DNA gyrase, PmbA/TldD"/>
    <property type="match status" value="1"/>
</dbReference>
<reference evidence="5 6" key="1">
    <citation type="journal article" date="2010" name="J. Bacteriol.">
        <title>Biochemical characterization of a novel indole prenyltransferase from Streptomyces sp. SN-593.</title>
        <authorList>
            <person name="Takahashi S."/>
            <person name="Takagi H."/>
            <person name="Toyoda A."/>
            <person name="Uramoto M."/>
            <person name="Nogawa T."/>
            <person name="Ueki M."/>
            <person name="Sakaki Y."/>
            <person name="Osada H."/>
        </authorList>
    </citation>
    <scope>NUCLEOTIDE SEQUENCE [LARGE SCALE GENOMIC DNA]</scope>
    <source>
        <strain evidence="5 6">SN-593</strain>
    </source>
</reference>
<evidence type="ECO:0000259" key="3">
    <source>
        <dbReference type="Pfam" id="PF19289"/>
    </source>
</evidence>
<dbReference type="InterPro" id="IPR036059">
    <property type="entry name" value="TldD/PmbA_sf"/>
</dbReference>
<dbReference type="GO" id="GO:0008237">
    <property type="term" value="F:metallopeptidase activity"/>
    <property type="evidence" value="ECO:0007669"/>
    <property type="project" value="InterPro"/>
</dbReference>
<proteinExistence type="inferred from homology"/>
<name>A0A7U3UN21_9ACTN</name>
<feature type="domain" description="Metalloprotease TldD/E C-terminal" evidence="3">
    <location>
        <begin position="227"/>
        <end position="438"/>
    </location>
</feature>